<evidence type="ECO:0000259" key="8">
    <source>
        <dbReference type="PROSITE" id="PS50928"/>
    </source>
</evidence>
<dbReference type="InterPro" id="IPR000515">
    <property type="entry name" value="MetI-like"/>
</dbReference>
<dbReference type="EMBL" id="JACJVO010000019">
    <property type="protein sequence ID" value="MBB6732326.1"/>
    <property type="molecule type" value="Genomic_DNA"/>
</dbReference>
<dbReference type="CDD" id="cd06261">
    <property type="entry name" value="TM_PBP2"/>
    <property type="match status" value="1"/>
</dbReference>
<keyword evidence="10" id="KW-1185">Reference proteome</keyword>
<keyword evidence="4 7" id="KW-0812">Transmembrane</keyword>
<evidence type="ECO:0000256" key="3">
    <source>
        <dbReference type="ARBA" id="ARBA00022475"/>
    </source>
</evidence>
<name>A0A7X0SLZ5_9BACL</name>
<feature type="transmembrane region" description="Helical" evidence="7">
    <location>
        <begin position="211"/>
        <end position="230"/>
    </location>
</feature>
<dbReference type="RefSeq" id="WP_185129996.1">
    <property type="nucleotide sequence ID" value="NZ_JACJVO010000019.1"/>
</dbReference>
<evidence type="ECO:0000256" key="7">
    <source>
        <dbReference type="RuleBase" id="RU363032"/>
    </source>
</evidence>
<dbReference type="PANTHER" id="PTHR43227:SF11">
    <property type="entry name" value="BLL4140 PROTEIN"/>
    <property type="match status" value="1"/>
</dbReference>
<dbReference type="GO" id="GO:0055085">
    <property type="term" value="P:transmembrane transport"/>
    <property type="evidence" value="ECO:0007669"/>
    <property type="project" value="InterPro"/>
</dbReference>
<protein>
    <submittedName>
        <fullName evidence="9">Sugar ABC transporter permease</fullName>
    </submittedName>
</protein>
<feature type="transmembrane region" description="Helical" evidence="7">
    <location>
        <begin position="272"/>
        <end position="297"/>
    </location>
</feature>
<reference evidence="9 10" key="1">
    <citation type="submission" date="2020-08" db="EMBL/GenBank/DDBJ databases">
        <title>Cohnella phylogeny.</title>
        <authorList>
            <person name="Dunlap C."/>
        </authorList>
    </citation>
    <scope>NUCLEOTIDE SEQUENCE [LARGE SCALE GENOMIC DNA]</scope>
    <source>
        <strain evidence="9 10">CBP 2801</strain>
    </source>
</reference>
<evidence type="ECO:0000256" key="1">
    <source>
        <dbReference type="ARBA" id="ARBA00004651"/>
    </source>
</evidence>
<accession>A0A7X0SLZ5</accession>
<organism evidence="9 10">
    <name type="scientific">Cohnella zeiphila</name>
    <dbReference type="NCBI Taxonomy" id="2761120"/>
    <lineage>
        <taxon>Bacteria</taxon>
        <taxon>Bacillati</taxon>
        <taxon>Bacillota</taxon>
        <taxon>Bacilli</taxon>
        <taxon>Bacillales</taxon>
        <taxon>Paenibacillaceae</taxon>
        <taxon>Cohnella</taxon>
    </lineage>
</organism>
<keyword evidence="2 7" id="KW-0813">Transport</keyword>
<keyword evidence="3" id="KW-1003">Cell membrane</keyword>
<evidence type="ECO:0000256" key="6">
    <source>
        <dbReference type="ARBA" id="ARBA00023136"/>
    </source>
</evidence>
<dbReference type="AlphaFoldDB" id="A0A7X0SLZ5"/>
<evidence type="ECO:0000256" key="4">
    <source>
        <dbReference type="ARBA" id="ARBA00022692"/>
    </source>
</evidence>
<comment type="subcellular location">
    <subcellularLocation>
        <location evidence="1 7">Cell membrane</location>
        <topology evidence="1 7">Multi-pass membrane protein</topology>
    </subcellularLocation>
</comment>
<feature type="transmembrane region" description="Helical" evidence="7">
    <location>
        <begin position="17"/>
        <end position="35"/>
    </location>
</feature>
<evidence type="ECO:0000313" key="10">
    <source>
        <dbReference type="Proteomes" id="UP000564644"/>
    </source>
</evidence>
<dbReference type="Gene3D" id="1.10.3720.10">
    <property type="entry name" value="MetI-like"/>
    <property type="match status" value="1"/>
</dbReference>
<dbReference type="PANTHER" id="PTHR43227">
    <property type="entry name" value="BLL4140 PROTEIN"/>
    <property type="match status" value="1"/>
</dbReference>
<evidence type="ECO:0000256" key="5">
    <source>
        <dbReference type="ARBA" id="ARBA00022989"/>
    </source>
</evidence>
<dbReference type="Proteomes" id="UP000564644">
    <property type="component" value="Unassembled WGS sequence"/>
</dbReference>
<comment type="similarity">
    <text evidence="7">Belongs to the binding-protein-dependent transport system permease family.</text>
</comment>
<dbReference type="PROSITE" id="PS50928">
    <property type="entry name" value="ABC_TM1"/>
    <property type="match status" value="1"/>
</dbReference>
<dbReference type="GO" id="GO:0005886">
    <property type="term" value="C:plasma membrane"/>
    <property type="evidence" value="ECO:0007669"/>
    <property type="project" value="UniProtKB-SubCell"/>
</dbReference>
<dbReference type="InterPro" id="IPR050809">
    <property type="entry name" value="UgpAE/MalFG_permease"/>
</dbReference>
<dbReference type="Pfam" id="PF00528">
    <property type="entry name" value="BPD_transp_1"/>
    <property type="match status" value="1"/>
</dbReference>
<gene>
    <name evidence="9" type="ORF">H7C18_15505</name>
</gene>
<proteinExistence type="inferred from homology"/>
<dbReference type="SUPFAM" id="SSF161098">
    <property type="entry name" value="MetI-like"/>
    <property type="match status" value="1"/>
</dbReference>
<evidence type="ECO:0000313" key="9">
    <source>
        <dbReference type="EMBL" id="MBB6732326.1"/>
    </source>
</evidence>
<keyword evidence="6 7" id="KW-0472">Membrane</keyword>
<feature type="domain" description="ABC transmembrane type-1" evidence="8">
    <location>
        <begin position="78"/>
        <end position="293"/>
    </location>
</feature>
<feature type="transmembrane region" description="Helical" evidence="7">
    <location>
        <begin position="179"/>
        <end position="199"/>
    </location>
</feature>
<evidence type="ECO:0000256" key="2">
    <source>
        <dbReference type="ARBA" id="ARBA00022448"/>
    </source>
</evidence>
<feature type="transmembrane region" description="Helical" evidence="7">
    <location>
        <begin position="82"/>
        <end position="103"/>
    </location>
</feature>
<feature type="transmembrane region" description="Helical" evidence="7">
    <location>
        <begin position="124"/>
        <end position="141"/>
    </location>
</feature>
<comment type="caution">
    <text evidence="9">The sequence shown here is derived from an EMBL/GenBank/DDBJ whole genome shotgun (WGS) entry which is preliminary data.</text>
</comment>
<keyword evidence="5 7" id="KW-1133">Transmembrane helix</keyword>
<sequence length="306" mass="34654">MIASLRRAGRQYKKHRILLLLLVPALVWYGLFYYAPLYGIQLAFKDYRIIDGIAGSPWVGLEHFRRMFSGTNDFPEILRNTVIISLYHLLFGFPAPIALALLFQEIRFKRFRRIVQSVSYLPHFLSWVVLAGLITVFLSPSRGVVNYALQGIGLDPIYFLGEKAYFRFTLIASDVWKEVGWGTVVYLAAIAGIDPHLYEAARVDGAGRWKMIVRITLPGILPVIVILFILRVGHVLDGGFDQVLNLYNPAVYEVGDIIDTYVYRVGINQMQYGFTTAVGLFKNAVGFALLVTVNWIVKRLGQEGLF</sequence>
<dbReference type="InterPro" id="IPR035906">
    <property type="entry name" value="MetI-like_sf"/>
</dbReference>